<dbReference type="PATRIC" id="fig|1121015.4.peg.2201"/>
<organism evidence="15 16">
    <name type="scientific">Arenimonas oryziterrae DSM 21050 = YC6267</name>
    <dbReference type="NCBI Taxonomy" id="1121015"/>
    <lineage>
        <taxon>Bacteria</taxon>
        <taxon>Pseudomonadati</taxon>
        <taxon>Pseudomonadota</taxon>
        <taxon>Gammaproteobacteria</taxon>
        <taxon>Lysobacterales</taxon>
        <taxon>Lysobacteraceae</taxon>
        <taxon>Arenimonas</taxon>
    </lineage>
</organism>
<dbReference type="eggNOG" id="COG4771">
    <property type="taxonomic scope" value="Bacteria"/>
</dbReference>
<keyword evidence="2 10" id="KW-0813">Transport</keyword>
<comment type="similarity">
    <text evidence="10 11">Belongs to the TonB-dependent receptor family.</text>
</comment>
<keyword evidence="5 12" id="KW-0732">Signal</keyword>
<evidence type="ECO:0000256" key="6">
    <source>
        <dbReference type="ARBA" id="ARBA00023065"/>
    </source>
</evidence>
<dbReference type="InterPro" id="IPR036942">
    <property type="entry name" value="Beta-barrel_TonB_sf"/>
</dbReference>
<keyword evidence="4 10" id="KW-0812">Transmembrane</keyword>
<evidence type="ECO:0000313" key="16">
    <source>
        <dbReference type="Proteomes" id="UP000029385"/>
    </source>
</evidence>
<feature type="domain" description="TonB-dependent receptor-like beta-barrel" evidence="13">
    <location>
        <begin position="468"/>
        <end position="743"/>
    </location>
</feature>
<dbReference type="CDD" id="cd01347">
    <property type="entry name" value="ligand_gated_channel"/>
    <property type="match status" value="1"/>
</dbReference>
<sequence>MSRCRLFLSLAAALAACPGAVRATPITDAASATTGSAAADATLGTVTVLGTRPTSLPTQIPTTMEGILGEDVERKINATDAEDALKYFPSLLVRKRYIGDYDHAVLATRASGTGNSARSLVYADGILLSNLLGNGASFTPRWGLVSPEEIERVDVLYGPFSAAYAGNSVGAVVDYVTRMPDRFEAHAKAGYSVERFKLYRTSDSYPAKTASVSIGDRWGDFSAWLSLHRLDSDGHPIGFANVLTSSGSAGAGTPVDGAVPGNNPRQQPWLLLGATSRTQTVQDYAKLKLAYDFTDDLRLSYVFARWKNEVQRDSQTYLHDAAGLPVYSGNVQIDGRSYAVPATAISLQRAELEHRIHGLSLKRSTGGLWDYAISASRYDYVTDRIRSPLGARPQADAGGAGRIADSGGTGWNTAAVAVTWRPTPAHVLELGLQDDRYTLKTTVYNTGDWIHGRGESRFSAFAGETELRSLYVQDTWRGSTRWTSTLGLRSEQWTARNGLLANANTLLGLPGRRDRALSPKAALAFALTPDWTVRGSLGRALRFPTVSELYQGSIATNVIVNNDPSLKPERSLTSELSVLHTTVRGNWRATVFHERTRDALYSQTKVTLTPNITSIQNVDAIRTLGVEWAGNWFDVGLDGLEINASLTFADSVLRENAGFPASVGKWQPRVPRWRANLLATYPWGTKWSLTAGARYSGKQFNTLDNSDVHSDAYTGTSPFLVVDLRAKYTYDAHWSAALGVDNLGNRTYWNFHPYNQRTWSAELRWDF</sequence>
<dbReference type="PANTHER" id="PTHR30069:SF53">
    <property type="entry name" value="COLICIN I RECEPTOR-RELATED"/>
    <property type="match status" value="1"/>
</dbReference>
<evidence type="ECO:0000256" key="3">
    <source>
        <dbReference type="ARBA" id="ARBA00022452"/>
    </source>
</evidence>
<comment type="caution">
    <text evidence="15">The sequence shown here is derived from an EMBL/GenBank/DDBJ whole genome shotgun (WGS) entry which is preliminary data.</text>
</comment>
<keyword evidence="16" id="KW-1185">Reference proteome</keyword>
<feature type="signal peptide" evidence="12">
    <location>
        <begin position="1"/>
        <end position="23"/>
    </location>
</feature>
<feature type="chain" id="PRO_5001868686" description="TonB-dependent receptor" evidence="12">
    <location>
        <begin position="24"/>
        <end position="767"/>
    </location>
</feature>
<dbReference type="Gene3D" id="2.40.170.20">
    <property type="entry name" value="TonB-dependent receptor, beta-barrel domain"/>
    <property type="match status" value="1"/>
</dbReference>
<protein>
    <recommendedName>
        <fullName evidence="17">TonB-dependent receptor</fullName>
    </recommendedName>
</protein>
<dbReference type="InterPro" id="IPR012910">
    <property type="entry name" value="Plug_dom"/>
</dbReference>
<evidence type="ECO:0000259" key="13">
    <source>
        <dbReference type="Pfam" id="PF00593"/>
    </source>
</evidence>
<evidence type="ECO:0000256" key="5">
    <source>
        <dbReference type="ARBA" id="ARBA00022729"/>
    </source>
</evidence>
<evidence type="ECO:0000256" key="8">
    <source>
        <dbReference type="ARBA" id="ARBA00023136"/>
    </source>
</evidence>
<dbReference type="Gene3D" id="2.170.130.10">
    <property type="entry name" value="TonB-dependent receptor, plug domain"/>
    <property type="match status" value="1"/>
</dbReference>
<dbReference type="Pfam" id="PF00593">
    <property type="entry name" value="TonB_dep_Rec_b-barrel"/>
    <property type="match status" value="1"/>
</dbReference>
<dbReference type="InterPro" id="IPR039426">
    <property type="entry name" value="TonB-dep_rcpt-like"/>
</dbReference>
<name>A0A091ATB0_9GAMM</name>
<evidence type="ECO:0000259" key="14">
    <source>
        <dbReference type="Pfam" id="PF07715"/>
    </source>
</evidence>
<dbReference type="PROSITE" id="PS52016">
    <property type="entry name" value="TONB_DEPENDENT_REC_3"/>
    <property type="match status" value="1"/>
</dbReference>
<evidence type="ECO:0000256" key="7">
    <source>
        <dbReference type="ARBA" id="ARBA00023077"/>
    </source>
</evidence>
<evidence type="ECO:0000256" key="9">
    <source>
        <dbReference type="ARBA" id="ARBA00023237"/>
    </source>
</evidence>
<comment type="subcellular location">
    <subcellularLocation>
        <location evidence="1 10">Cell outer membrane</location>
        <topology evidence="1 10">Multi-pass membrane protein</topology>
    </subcellularLocation>
</comment>
<dbReference type="InterPro" id="IPR000531">
    <property type="entry name" value="Beta-barrel_TonB"/>
</dbReference>
<keyword evidence="8 10" id="KW-0472">Membrane</keyword>
<evidence type="ECO:0008006" key="17">
    <source>
        <dbReference type="Google" id="ProtNLM"/>
    </source>
</evidence>
<dbReference type="GO" id="GO:0015344">
    <property type="term" value="F:siderophore uptake transmembrane transporter activity"/>
    <property type="evidence" value="ECO:0007669"/>
    <property type="project" value="TreeGrafter"/>
</dbReference>
<keyword evidence="7 11" id="KW-0798">TonB box</keyword>
<dbReference type="Pfam" id="PF07715">
    <property type="entry name" value="Plug"/>
    <property type="match status" value="1"/>
</dbReference>
<evidence type="ECO:0000256" key="11">
    <source>
        <dbReference type="RuleBase" id="RU003357"/>
    </source>
</evidence>
<evidence type="ECO:0000313" key="15">
    <source>
        <dbReference type="EMBL" id="KFN42397.1"/>
    </source>
</evidence>
<dbReference type="RefSeq" id="WP_022970373.1">
    <property type="nucleotide sequence ID" value="NZ_ATVD01000007.1"/>
</dbReference>
<dbReference type="AlphaFoldDB" id="A0A091ATB0"/>
<keyword evidence="9 10" id="KW-0998">Cell outer membrane</keyword>
<gene>
    <name evidence="15" type="ORF">N789_13650</name>
</gene>
<keyword evidence="6" id="KW-0406">Ion transport</keyword>
<evidence type="ECO:0000256" key="4">
    <source>
        <dbReference type="ARBA" id="ARBA00022692"/>
    </source>
</evidence>
<accession>A0A091ATB0</accession>
<dbReference type="EMBL" id="AVCI01000010">
    <property type="protein sequence ID" value="KFN42397.1"/>
    <property type="molecule type" value="Genomic_DNA"/>
</dbReference>
<dbReference type="Proteomes" id="UP000029385">
    <property type="component" value="Unassembled WGS sequence"/>
</dbReference>
<proteinExistence type="inferred from homology"/>
<evidence type="ECO:0000256" key="1">
    <source>
        <dbReference type="ARBA" id="ARBA00004571"/>
    </source>
</evidence>
<dbReference type="SUPFAM" id="SSF56935">
    <property type="entry name" value="Porins"/>
    <property type="match status" value="1"/>
</dbReference>
<dbReference type="STRING" id="1121015.GCA_000420545_02780"/>
<evidence type="ECO:0000256" key="10">
    <source>
        <dbReference type="PROSITE-ProRule" id="PRU01360"/>
    </source>
</evidence>
<keyword evidence="3 10" id="KW-1134">Transmembrane beta strand</keyword>
<evidence type="ECO:0000256" key="12">
    <source>
        <dbReference type="SAM" id="SignalP"/>
    </source>
</evidence>
<evidence type="ECO:0000256" key="2">
    <source>
        <dbReference type="ARBA" id="ARBA00022448"/>
    </source>
</evidence>
<dbReference type="GO" id="GO:0044718">
    <property type="term" value="P:siderophore transmembrane transport"/>
    <property type="evidence" value="ECO:0007669"/>
    <property type="project" value="TreeGrafter"/>
</dbReference>
<dbReference type="InterPro" id="IPR037066">
    <property type="entry name" value="Plug_dom_sf"/>
</dbReference>
<dbReference type="PANTHER" id="PTHR30069">
    <property type="entry name" value="TONB-DEPENDENT OUTER MEMBRANE RECEPTOR"/>
    <property type="match status" value="1"/>
</dbReference>
<dbReference type="GO" id="GO:0009279">
    <property type="term" value="C:cell outer membrane"/>
    <property type="evidence" value="ECO:0007669"/>
    <property type="project" value="UniProtKB-SubCell"/>
</dbReference>
<dbReference type="PROSITE" id="PS51257">
    <property type="entry name" value="PROKAR_LIPOPROTEIN"/>
    <property type="match status" value="1"/>
</dbReference>
<feature type="domain" description="TonB-dependent receptor plug" evidence="14">
    <location>
        <begin position="60"/>
        <end position="172"/>
    </location>
</feature>
<reference evidence="15 16" key="1">
    <citation type="submission" date="2013-09" db="EMBL/GenBank/DDBJ databases">
        <title>Genome sequencing of Arenimonas oryziterrae.</title>
        <authorList>
            <person name="Chen F."/>
            <person name="Wang G."/>
        </authorList>
    </citation>
    <scope>NUCLEOTIDE SEQUENCE [LARGE SCALE GENOMIC DNA]</scope>
    <source>
        <strain evidence="15 16">YC6267</strain>
    </source>
</reference>